<keyword evidence="2" id="KW-0223">Dioxygenase</keyword>
<dbReference type="RefSeq" id="WP_377282175.1">
    <property type="nucleotide sequence ID" value="NZ_JBHRSI010000005.1"/>
</dbReference>
<sequence length="169" mass="18248">MDDAAPRTVRAVPLPPVGHEALHRGIDEVPFVQVGEGNSLQLLQVDLGQGLWVVRTRFQPGHQIQTHYHTGSVFAVTEQGRWFYSEYPDVVNSPGSYLYEPAGSLHTLTIPKDQQGVTQVWFAIYGANVNVDAAGQVLSVTDAHTILAAYRGLCAAQGLSSEGVIVRGA</sequence>
<keyword evidence="3" id="KW-1185">Reference proteome</keyword>
<dbReference type="Pfam" id="PF12973">
    <property type="entry name" value="Cupin_7"/>
    <property type="match status" value="1"/>
</dbReference>
<gene>
    <name evidence="2" type="ORF">ACFSC0_17615</name>
</gene>
<name>A0ABW4N562_9CAUL</name>
<dbReference type="CDD" id="cd20302">
    <property type="entry name" value="cupin_DAD"/>
    <property type="match status" value="1"/>
</dbReference>
<accession>A0ABW4N562</accession>
<dbReference type="SUPFAM" id="SSF51182">
    <property type="entry name" value="RmlC-like cupins"/>
    <property type="match status" value="1"/>
</dbReference>
<dbReference type="Gene3D" id="2.60.120.10">
    <property type="entry name" value="Jelly Rolls"/>
    <property type="match status" value="1"/>
</dbReference>
<protein>
    <submittedName>
        <fullName evidence="2">2,4'-dihydroxyacetophenone dioxygenase family protein</fullName>
    </submittedName>
</protein>
<evidence type="ECO:0000313" key="2">
    <source>
        <dbReference type="EMBL" id="MFD1785223.1"/>
    </source>
</evidence>
<organism evidence="2 3">
    <name type="scientific">Phenylobacterium terrae</name>
    <dbReference type="NCBI Taxonomy" id="2665495"/>
    <lineage>
        <taxon>Bacteria</taxon>
        <taxon>Pseudomonadati</taxon>
        <taxon>Pseudomonadota</taxon>
        <taxon>Alphaproteobacteria</taxon>
        <taxon>Caulobacterales</taxon>
        <taxon>Caulobacteraceae</taxon>
        <taxon>Phenylobacterium</taxon>
    </lineage>
</organism>
<dbReference type="Proteomes" id="UP001597237">
    <property type="component" value="Unassembled WGS sequence"/>
</dbReference>
<evidence type="ECO:0000259" key="1">
    <source>
        <dbReference type="Pfam" id="PF12973"/>
    </source>
</evidence>
<dbReference type="InterPro" id="IPR011051">
    <property type="entry name" value="RmlC_Cupin_sf"/>
</dbReference>
<dbReference type="InterPro" id="IPR014710">
    <property type="entry name" value="RmlC-like_jellyroll"/>
</dbReference>
<dbReference type="InterPro" id="IPR025979">
    <property type="entry name" value="ChrR-like_cupin_dom"/>
</dbReference>
<keyword evidence="2" id="KW-0560">Oxidoreductase</keyword>
<dbReference type="EMBL" id="JBHUEY010000006">
    <property type="protein sequence ID" value="MFD1785223.1"/>
    <property type="molecule type" value="Genomic_DNA"/>
</dbReference>
<evidence type="ECO:0000313" key="3">
    <source>
        <dbReference type="Proteomes" id="UP001597237"/>
    </source>
</evidence>
<dbReference type="GO" id="GO:0051213">
    <property type="term" value="F:dioxygenase activity"/>
    <property type="evidence" value="ECO:0007669"/>
    <property type="project" value="UniProtKB-KW"/>
</dbReference>
<proteinExistence type="predicted"/>
<comment type="caution">
    <text evidence="2">The sequence shown here is derived from an EMBL/GenBank/DDBJ whole genome shotgun (WGS) entry which is preliminary data.</text>
</comment>
<feature type="domain" description="ChrR-like cupin" evidence="1">
    <location>
        <begin position="26"/>
        <end position="112"/>
    </location>
</feature>
<reference evidence="3" key="1">
    <citation type="journal article" date="2019" name="Int. J. Syst. Evol. Microbiol.">
        <title>The Global Catalogue of Microorganisms (GCM) 10K type strain sequencing project: providing services to taxonomists for standard genome sequencing and annotation.</title>
        <authorList>
            <consortium name="The Broad Institute Genomics Platform"/>
            <consortium name="The Broad Institute Genome Sequencing Center for Infectious Disease"/>
            <person name="Wu L."/>
            <person name="Ma J."/>
        </authorList>
    </citation>
    <scope>NUCLEOTIDE SEQUENCE [LARGE SCALE GENOMIC DNA]</scope>
    <source>
        <strain evidence="3">DFY28</strain>
    </source>
</reference>